<evidence type="ECO:0000256" key="8">
    <source>
        <dbReference type="SAM" id="Coils"/>
    </source>
</evidence>
<dbReference type="GO" id="GO:1990281">
    <property type="term" value="C:efflux pump complex"/>
    <property type="evidence" value="ECO:0007669"/>
    <property type="project" value="TreeGrafter"/>
</dbReference>
<evidence type="ECO:0000313" key="10">
    <source>
        <dbReference type="EMBL" id="AZQ42941.1"/>
    </source>
</evidence>
<dbReference type="Gene3D" id="1.20.1600.10">
    <property type="entry name" value="Outer membrane efflux proteins (OEP)"/>
    <property type="match status" value="1"/>
</dbReference>
<keyword evidence="3" id="KW-0813">Transport</keyword>
<evidence type="ECO:0000313" key="11">
    <source>
        <dbReference type="Proteomes" id="UP000279600"/>
    </source>
</evidence>
<gene>
    <name evidence="10" type="ORF">EJ995_01330</name>
</gene>
<comment type="similarity">
    <text evidence="2">Belongs to the outer membrane factor (OMF) (TC 1.B.17) family.</text>
</comment>
<feature type="chain" id="PRO_5019209118" evidence="9">
    <location>
        <begin position="20"/>
        <end position="461"/>
    </location>
</feature>
<name>A0A3S9MUU2_9FLAO</name>
<dbReference type="AlphaFoldDB" id="A0A3S9MUU2"/>
<evidence type="ECO:0000256" key="7">
    <source>
        <dbReference type="ARBA" id="ARBA00023237"/>
    </source>
</evidence>
<feature type="signal peptide" evidence="9">
    <location>
        <begin position="1"/>
        <end position="19"/>
    </location>
</feature>
<accession>A0A3S9MUU2</accession>
<dbReference type="RefSeq" id="WP_126444867.1">
    <property type="nucleotide sequence ID" value="NZ_CP034549.1"/>
</dbReference>
<keyword evidence="5" id="KW-0812">Transmembrane</keyword>
<reference evidence="10 11" key="1">
    <citation type="submission" date="2018-12" db="EMBL/GenBank/DDBJ databases">
        <title>Complete genome of Nonlabens sp. MJ115.</title>
        <authorList>
            <person name="Choi H.S."/>
            <person name="Jung J."/>
        </authorList>
    </citation>
    <scope>NUCLEOTIDE SEQUENCE [LARGE SCALE GENOMIC DNA]</scope>
    <source>
        <strain evidence="10 11">MJ115</strain>
    </source>
</reference>
<dbReference type="PANTHER" id="PTHR30026">
    <property type="entry name" value="OUTER MEMBRANE PROTEIN TOLC"/>
    <property type="match status" value="1"/>
</dbReference>
<evidence type="ECO:0000256" key="9">
    <source>
        <dbReference type="SAM" id="SignalP"/>
    </source>
</evidence>
<dbReference type="GO" id="GO:0009279">
    <property type="term" value="C:cell outer membrane"/>
    <property type="evidence" value="ECO:0007669"/>
    <property type="project" value="UniProtKB-SubCell"/>
</dbReference>
<keyword evidence="11" id="KW-1185">Reference proteome</keyword>
<dbReference type="InterPro" id="IPR003423">
    <property type="entry name" value="OMP_efflux"/>
</dbReference>
<protein>
    <submittedName>
        <fullName evidence="10">TolC family protein</fullName>
    </submittedName>
</protein>
<dbReference type="PANTHER" id="PTHR30026:SF20">
    <property type="entry name" value="OUTER MEMBRANE PROTEIN TOLC"/>
    <property type="match status" value="1"/>
</dbReference>
<sequence>MRSTIITVMILFGYAFAKAQSTTDTTAPQSYSFTLEEAINYALENNYQAINAKRDIAKALKQKWETTSTGLPQINGEAGYNYNIKIPQTALPAQIIDPDAQPGTFVAVPFAPRQSANLTATLTQLIFDGSYIVALEASQTFLDFSENANNKTKLEVRKGVINAYGGVLLAQENVDILSKNLENLQENLNETEKIFENGLAEEEDVEQLQITALQLQNQLNSAQRQVEIAMDMFQLALGIDLAADVALSEDLESLAVKTIDLALTGQNLDMEQAVDYQIAYNFTEQRRLEYKLERAKALPRVSGFVNYGTQAFDEDFVFFDSSTPWFQQSTAGLSIQVPIFSSLGRTARTQRAKIAYDQALTDFERTQQEIKLNYESAQNQYQLAIDTYLTNKKNLALAERVENKNQIKFQEGIASSFELRQAQTQLYAAQGDYLNSMFQVITNKAALETILNTPEYIITRD</sequence>
<evidence type="ECO:0000256" key="1">
    <source>
        <dbReference type="ARBA" id="ARBA00004442"/>
    </source>
</evidence>
<dbReference type="InterPro" id="IPR051906">
    <property type="entry name" value="TolC-like"/>
</dbReference>
<evidence type="ECO:0000256" key="2">
    <source>
        <dbReference type="ARBA" id="ARBA00007613"/>
    </source>
</evidence>
<comment type="subcellular location">
    <subcellularLocation>
        <location evidence="1">Cell outer membrane</location>
    </subcellularLocation>
</comment>
<evidence type="ECO:0000256" key="5">
    <source>
        <dbReference type="ARBA" id="ARBA00022692"/>
    </source>
</evidence>
<evidence type="ECO:0000256" key="3">
    <source>
        <dbReference type="ARBA" id="ARBA00022448"/>
    </source>
</evidence>
<dbReference type="Proteomes" id="UP000279600">
    <property type="component" value="Chromosome"/>
</dbReference>
<keyword evidence="8" id="KW-0175">Coiled coil</keyword>
<evidence type="ECO:0000256" key="4">
    <source>
        <dbReference type="ARBA" id="ARBA00022452"/>
    </source>
</evidence>
<proteinExistence type="inferred from homology"/>
<evidence type="ECO:0000256" key="6">
    <source>
        <dbReference type="ARBA" id="ARBA00023136"/>
    </source>
</evidence>
<dbReference type="EMBL" id="CP034549">
    <property type="protein sequence ID" value="AZQ42941.1"/>
    <property type="molecule type" value="Genomic_DNA"/>
</dbReference>
<dbReference type="KEGG" id="noj:EJ995_01330"/>
<keyword evidence="6" id="KW-0472">Membrane</keyword>
<keyword evidence="7" id="KW-0998">Cell outer membrane</keyword>
<organism evidence="10 11">
    <name type="scientific">Nonlabens ponticola</name>
    <dbReference type="NCBI Taxonomy" id="2496866"/>
    <lineage>
        <taxon>Bacteria</taxon>
        <taxon>Pseudomonadati</taxon>
        <taxon>Bacteroidota</taxon>
        <taxon>Flavobacteriia</taxon>
        <taxon>Flavobacteriales</taxon>
        <taxon>Flavobacteriaceae</taxon>
        <taxon>Nonlabens</taxon>
    </lineage>
</organism>
<dbReference type="GO" id="GO:0015562">
    <property type="term" value="F:efflux transmembrane transporter activity"/>
    <property type="evidence" value="ECO:0007669"/>
    <property type="project" value="InterPro"/>
</dbReference>
<keyword evidence="9" id="KW-0732">Signal</keyword>
<keyword evidence="4" id="KW-1134">Transmembrane beta strand</keyword>
<dbReference type="OrthoDB" id="367883at2"/>
<feature type="coiled-coil region" evidence="8">
    <location>
        <begin position="167"/>
        <end position="232"/>
    </location>
</feature>
<dbReference type="Pfam" id="PF02321">
    <property type="entry name" value="OEP"/>
    <property type="match status" value="2"/>
</dbReference>
<dbReference type="GO" id="GO:0015288">
    <property type="term" value="F:porin activity"/>
    <property type="evidence" value="ECO:0007669"/>
    <property type="project" value="TreeGrafter"/>
</dbReference>
<dbReference type="SUPFAM" id="SSF56954">
    <property type="entry name" value="Outer membrane efflux proteins (OEP)"/>
    <property type="match status" value="1"/>
</dbReference>